<evidence type="ECO:0000256" key="1">
    <source>
        <dbReference type="SAM" id="MobiDB-lite"/>
    </source>
</evidence>
<feature type="signal peptide" evidence="2">
    <location>
        <begin position="1"/>
        <end position="22"/>
    </location>
</feature>
<dbReference type="EMBL" id="JAHLJV010000011">
    <property type="protein sequence ID" value="KAK1596643.1"/>
    <property type="molecule type" value="Genomic_DNA"/>
</dbReference>
<dbReference type="AlphaFoldDB" id="A0AAD8V8U0"/>
<protein>
    <recommendedName>
        <fullName evidence="5">Secreted protein</fullName>
    </recommendedName>
</protein>
<dbReference type="RefSeq" id="XP_060417496.1">
    <property type="nucleotide sequence ID" value="XM_060557075.1"/>
</dbReference>
<gene>
    <name evidence="3" type="ORF">LY79DRAFT_543796</name>
</gene>
<feature type="region of interest" description="Disordered" evidence="1">
    <location>
        <begin position="59"/>
        <end position="90"/>
    </location>
</feature>
<proteinExistence type="predicted"/>
<name>A0AAD8V8U0_9PEZI</name>
<evidence type="ECO:0000313" key="3">
    <source>
        <dbReference type="EMBL" id="KAK1596643.1"/>
    </source>
</evidence>
<keyword evidence="2" id="KW-0732">Signal</keyword>
<sequence length="90" mass="9932">MVLRGMRIRCWMICWPLGLSDAREPLCRHHVRHANQSATSSKGPLSFAQWSRASRSDNLACGMGSVSRSPGTHTSPTGQDHPPRGKPIVR</sequence>
<dbReference type="GeneID" id="85441315"/>
<reference evidence="3" key="1">
    <citation type="submission" date="2021-06" db="EMBL/GenBank/DDBJ databases">
        <title>Comparative genomics, transcriptomics and evolutionary studies reveal genomic signatures of adaptation to plant cell wall in hemibiotrophic fungi.</title>
        <authorList>
            <consortium name="DOE Joint Genome Institute"/>
            <person name="Baroncelli R."/>
            <person name="Diaz J.F."/>
            <person name="Benocci T."/>
            <person name="Peng M."/>
            <person name="Battaglia E."/>
            <person name="Haridas S."/>
            <person name="Andreopoulos W."/>
            <person name="Labutti K."/>
            <person name="Pangilinan J."/>
            <person name="Floch G.L."/>
            <person name="Makela M.R."/>
            <person name="Henrissat B."/>
            <person name="Grigoriev I.V."/>
            <person name="Crouch J.A."/>
            <person name="De Vries R.P."/>
            <person name="Sukno S.A."/>
            <person name="Thon M.R."/>
        </authorList>
    </citation>
    <scope>NUCLEOTIDE SEQUENCE</scope>
    <source>
        <strain evidence="3">CBS 125086</strain>
    </source>
</reference>
<comment type="caution">
    <text evidence="3">The sequence shown here is derived from an EMBL/GenBank/DDBJ whole genome shotgun (WGS) entry which is preliminary data.</text>
</comment>
<organism evidence="3 4">
    <name type="scientific">Colletotrichum navitas</name>
    <dbReference type="NCBI Taxonomy" id="681940"/>
    <lineage>
        <taxon>Eukaryota</taxon>
        <taxon>Fungi</taxon>
        <taxon>Dikarya</taxon>
        <taxon>Ascomycota</taxon>
        <taxon>Pezizomycotina</taxon>
        <taxon>Sordariomycetes</taxon>
        <taxon>Hypocreomycetidae</taxon>
        <taxon>Glomerellales</taxon>
        <taxon>Glomerellaceae</taxon>
        <taxon>Colletotrichum</taxon>
        <taxon>Colletotrichum graminicola species complex</taxon>
    </lineage>
</organism>
<dbReference type="Proteomes" id="UP001230504">
    <property type="component" value="Unassembled WGS sequence"/>
</dbReference>
<feature type="compositionally biased region" description="Polar residues" evidence="1">
    <location>
        <begin position="66"/>
        <end position="78"/>
    </location>
</feature>
<feature type="chain" id="PRO_5041994446" description="Secreted protein" evidence="2">
    <location>
        <begin position="23"/>
        <end position="90"/>
    </location>
</feature>
<evidence type="ECO:0000256" key="2">
    <source>
        <dbReference type="SAM" id="SignalP"/>
    </source>
</evidence>
<accession>A0AAD8V8U0</accession>
<keyword evidence="4" id="KW-1185">Reference proteome</keyword>
<evidence type="ECO:0000313" key="4">
    <source>
        <dbReference type="Proteomes" id="UP001230504"/>
    </source>
</evidence>
<evidence type="ECO:0008006" key="5">
    <source>
        <dbReference type="Google" id="ProtNLM"/>
    </source>
</evidence>